<reference evidence="1 2" key="1">
    <citation type="submission" date="2015-07" db="EMBL/GenBank/DDBJ databases">
        <title>The genome of the fungus Escovopsis weberi, a specialized disease agent of ant agriculture.</title>
        <authorList>
            <person name="de Man T.J."/>
            <person name="Stajich J.E."/>
            <person name="Kubicek C.P."/>
            <person name="Chenthamara K."/>
            <person name="Atanasova L."/>
            <person name="Druzhinina I.S."/>
            <person name="Birnbaum S."/>
            <person name="Barribeau S.M."/>
            <person name="Teiling C."/>
            <person name="Suen G."/>
            <person name="Currie C."/>
            <person name="Gerardo N.M."/>
        </authorList>
    </citation>
    <scope>NUCLEOTIDE SEQUENCE [LARGE SCALE GENOMIC DNA]</scope>
</reference>
<keyword evidence="2" id="KW-1185">Reference proteome</keyword>
<protein>
    <submittedName>
        <fullName evidence="1">Uncharacterized protein</fullName>
    </submittedName>
</protein>
<gene>
    <name evidence="1" type="ORF">ESCO_005984</name>
</gene>
<dbReference type="AlphaFoldDB" id="A0A0M8N092"/>
<sequence>MKLQDQEAPVSVVAFPRQPMQNISEKGIFKSPPLRSSHFTCYQKHRTMNRRANKHYPLTCQACNRADTSDRWVCTFCSLQICDPCTRKLQGSFQRDLSRLVEGLAHSMTPDPYSVPPSRLGMRLE</sequence>
<organism evidence="1 2">
    <name type="scientific">Escovopsis weberi</name>
    <dbReference type="NCBI Taxonomy" id="150374"/>
    <lineage>
        <taxon>Eukaryota</taxon>
        <taxon>Fungi</taxon>
        <taxon>Dikarya</taxon>
        <taxon>Ascomycota</taxon>
        <taxon>Pezizomycotina</taxon>
        <taxon>Sordariomycetes</taxon>
        <taxon>Hypocreomycetidae</taxon>
        <taxon>Hypocreales</taxon>
        <taxon>Hypocreaceae</taxon>
        <taxon>Escovopsis</taxon>
    </lineage>
</organism>
<comment type="caution">
    <text evidence="1">The sequence shown here is derived from an EMBL/GenBank/DDBJ whole genome shotgun (WGS) entry which is preliminary data.</text>
</comment>
<dbReference type="EMBL" id="LGSR01000028">
    <property type="protein sequence ID" value="KOS17071.1"/>
    <property type="molecule type" value="Genomic_DNA"/>
</dbReference>
<evidence type="ECO:0000313" key="1">
    <source>
        <dbReference type="EMBL" id="KOS17071.1"/>
    </source>
</evidence>
<dbReference type="Proteomes" id="UP000053831">
    <property type="component" value="Unassembled WGS sequence"/>
</dbReference>
<proteinExistence type="predicted"/>
<accession>A0A0M8N092</accession>
<dbReference type="OrthoDB" id="5425130at2759"/>
<name>A0A0M8N092_ESCWE</name>
<dbReference type="STRING" id="150374.A0A0M8N092"/>
<evidence type="ECO:0000313" key="2">
    <source>
        <dbReference type="Proteomes" id="UP000053831"/>
    </source>
</evidence>